<accession>Q69KV1</accession>
<evidence type="ECO:0000313" key="2">
    <source>
        <dbReference type="EMBL" id="BAD34155.1"/>
    </source>
</evidence>
<dbReference type="AlphaFoldDB" id="Q69KV1"/>
<proteinExistence type="predicted"/>
<evidence type="ECO:0000313" key="3">
    <source>
        <dbReference type="Proteomes" id="UP000000763"/>
    </source>
</evidence>
<reference evidence="3" key="3">
    <citation type="journal article" date="2005" name="Nature">
        <title>The map-based sequence of the rice genome.</title>
        <authorList>
            <consortium name="International rice genome sequencing project (IRGSP)"/>
            <person name="Matsumoto T."/>
            <person name="Wu J."/>
            <person name="Kanamori H."/>
            <person name="Katayose Y."/>
            <person name="Fujisawa M."/>
            <person name="Namiki N."/>
            <person name="Mizuno H."/>
            <person name="Yamamoto K."/>
            <person name="Antonio B.A."/>
            <person name="Baba T."/>
            <person name="Sakata K."/>
            <person name="Nagamura Y."/>
            <person name="Aoki H."/>
            <person name="Arikawa K."/>
            <person name="Arita K."/>
            <person name="Bito T."/>
            <person name="Chiden Y."/>
            <person name="Fujitsuka N."/>
            <person name="Fukunaka R."/>
            <person name="Hamada M."/>
            <person name="Harada C."/>
            <person name="Hayashi A."/>
            <person name="Hijishita S."/>
            <person name="Honda M."/>
            <person name="Hosokawa S."/>
            <person name="Ichikawa Y."/>
            <person name="Idonuma A."/>
            <person name="Iijima M."/>
            <person name="Ikeda M."/>
            <person name="Ikeno M."/>
            <person name="Ito K."/>
            <person name="Ito S."/>
            <person name="Ito T."/>
            <person name="Ito Y."/>
            <person name="Ito Y."/>
            <person name="Iwabuchi A."/>
            <person name="Kamiya K."/>
            <person name="Karasawa W."/>
            <person name="Kurita K."/>
            <person name="Katagiri S."/>
            <person name="Kikuta A."/>
            <person name="Kobayashi H."/>
            <person name="Kobayashi N."/>
            <person name="Machita K."/>
            <person name="Maehara T."/>
            <person name="Masukawa M."/>
            <person name="Mizubayashi T."/>
            <person name="Mukai Y."/>
            <person name="Nagasaki H."/>
            <person name="Nagata Y."/>
            <person name="Naito S."/>
            <person name="Nakashima M."/>
            <person name="Nakama Y."/>
            <person name="Nakamichi Y."/>
            <person name="Nakamura M."/>
            <person name="Meguro A."/>
            <person name="Negishi M."/>
            <person name="Ohta I."/>
            <person name="Ohta T."/>
            <person name="Okamoto M."/>
            <person name="Ono N."/>
            <person name="Saji S."/>
            <person name="Sakaguchi M."/>
            <person name="Sakai K."/>
            <person name="Shibata M."/>
            <person name="Shimokawa T."/>
            <person name="Song J."/>
            <person name="Takazaki Y."/>
            <person name="Terasawa K."/>
            <person name="Tsugane M."/>
            <person name="Tsuji K."/>
            <person name="Ueda S."/>
            <person name="Waki K."/>
            <person name="Yamagata H."/>
            <person name="Yamamoto M."/>
            <person name="Yamamoto S."/>
            <person name="Yamane H."/>
            <person name="Yoshiki S."/>
            <person name="Yoshihara R."/>
            <person name="Yukawa K."/>
            <person name="Zhong H."/>
            <person name="Yano M."/>
            <person name="Yuan Q."/>
            <person name="Ouyang S."/>
            <person name="Liu J."/>
            <person name="Jones K.M."/>
            <person name="Gansberger K."/>
            <person name="Moffat K."/>
            <person name="Hill J."/>
            <person name="Bera J."/>
            <person name="Fadrosh D."/>
            <person name="Jin S."/>
            <person name="Johri S."/>
            <person name="Kim M."/>
            <person name="Overton L."/>
            <person name="Reardon M."/>
            <person name="Tsitrin T."/>
            <person name="Vuong H."/>
            <person name="Weaver B."/>
            <person name="Ciecko A."/>
            <person name="Tallon L."/>
            <person name="Jackson J."/>
            <person name="Pai G."/>
            <person name="Aken S.V."/>
            <person name="Utterback T."/>
            <person name="Reidmuller S."/>
            <person name="Feldblyum T."/>
            <person name="Hsiao J."/>
            <person name="Zismann V."/>
            <person name="Iobst S."/>
            <person name="de Vazeille A.R."/>
            <person name="Buell C.R."/>
            <person name="Ying K."/>
            <person name="Li Y."/>
            <person name="Lu T."/>
            <person name="Huang Y."/>
            <person name="Zhao Q."/>
            <person name="Feng Q."/>
            <person name="Zhang L."/>
            <person name="Zhu J."/>
            <person name="Weng Q."/>
            <person name="Mu J."/>
            <person name="Lu Y."/>
            <person name="Fan D."/>
            <person name="Liu Y."/>
            <person name="Guan J."/>
            <person name="Zhang Y."/>
            <person name="Yu S."/>
            <person name="Liu X."/>
            <person name="Zhang Y."/>
            <person name="Hong G."/>
            <person name="Han B."/>
            <person name="Choisne N."/>
            <person name="Demange N."/>
            <person name="Orjeda G."/>
            <person name="Samain S."/>
            <person name="Cattolico L."/>
            <person name="Pelletier E."/>
            <person name="Couloux A."/>
            <person name="Segurens B."/>
            <person name="Wincker P."/>
            <person name="D'Hont A."/>
            <person name="Scarpelli C."/>
            <person name="Weissenbach J."/>
            <person name="Salanoubat M."/>
            <person name="Quetier F."/>
            <person name="Yu Y."/>
            <person name="Kim H.R."/>
            <person name="Rambo T."/>
            <person name="Currie J."/>
            <person name="Collura K."/>
            <person name="Luo M."/>
            <person name="Yang T."/>
            <person name="Ammiraju J.S.S."/>
            <person name="Engler F."/>
            <person name="Soderlund C."/>
            <person name="Wing R.A."/>
            <person name="Palmer L.E."/>
            <person name="de la Bastide M."/>
            <person name="Spiegel L."/>
            <person name="Nascimento L."/>
            <person name="Zutavern T."/>
            <person name="O'Shaughnessy A."/>
            <person name="Dike S."/>
            <person name="Dedhia N."/>
            <person name="Preston R."/>
            <person name="Balija V."/>
            <person name="McCombie W.R."/>
            <person name="Chow T."/>
            <person name="Chen H."/>
            <person name="Chung M."/>
            <person name="Chen C."/>
            <person name="Shaw J."/>
            <person name="Wu H."/>
            <person name="Hsiao K."/>
            <person name="Chao Y."/>
            <person name="Chu M."/>
            <person name="Cheng C."/>
            <person name="Hour A."/>
            <person name="Lee P."/>
            <person name="Lin S."/>
            <person name="Lin Y."/>
            <person name="Liou J."/>
            <person name="Liu S."/>
            <person name="Hsing Y."/>
            <person name="Raghuvanshi S."/>
            <person name="Mohanty A."/>
            <person name="Bharti A.K."/>
            <person name="Gaur A."/>
            <person name="Gupta V."/>
            <person name="Kumar D."/>
            <person name="Ravi V."/>
            <person name="Vij S."/>
            <person name="Kapur A."/>
            <person name="Khurana P."/>
            <person name="Khurana P."/>
            <person name="Khurana J.P."/>
            <person name="Tyagi A.K."/>
            <person name="Gaikwad K."/>
            <person name="Singh A."/>
            <person name="Dalal V."/>
            <person name="Srivastava S."/>
            <person name="Dixit A."/>
            <person name="Pal A.K."/>
            <person name="Ghazi I.A."/>
            <person name="Yadav M."/>
            <person name="Pandit A."/>
            <person name="Bhargava A."/>
            <person name="Sureshbabu K."/>
            <person name="Batra K."/>
            <person name="Sharma T.R."/>
            <person name="Mohapatra T."/>
            <person name="Singh N.K."/>
            <person name="Messing J."/>
            <person name="Nelson A.B."/>
            <person name="Fuks G."/>
            <person name="Kavchok S."/>
            <person name="Keizer G."/>
            <person name="Linton E."/>
            <person name="Llaca V."/>
            <person name="Song R."/>
            <person name="Tanyolac B."/>
            <person name="Young S."/>
            <person name="Ho-Il K."/>
            <person name="Hahn J.H."/>
            <person name="Sangsakoo G."/>
            <person name="Vanavichit A."/>
            <person name="de Mattos Luiz.A.T."/>
            <person name="Zimmer P.D."/>
            <person name="Malone G."/>
            <person name="Dellagostin O."/>
            <person name="de Oliveira A.C."/>
            <person name="Bevan M."/>
            <person name="Bancroft I."/>
            <person name="Minx P."/>
            <person name="Cordum H."/>
            <person name="Wilson R."/>
            <person name="Cheng Z."/>
            <person name="Jin W."/>
            <person name="Jiang J."/>
            <person name="Leong S.A."/>
            <person name="Iwama H."/>
            <person name="Gojobori T."/>
            <person name="Itoh T."/>
            <person name="Niimura Y."/>
            <person name="Fujii Y."/>
            <person name="Habara T."/>
            <person name="Sakai H."/>
            <person name="Sato Y."/>
            <person name="Wilson G."/>
            <person name="Kumar K."/>
            <person name="McCouch S."/>
            <person name="Juretic N."/>
            <person name="Hoen D."/>
            <person name="Wright S."/>
            <person name="Bruskiewich R."/>
            <person name="Bureau T."/>
            <person name="Miyao A."/>
            <person name="Hirochika H."/>
            <person name="Nishikawa T."/>
            <person name="Kadowaki K."/>
            <person name="Sugiura M."/>
            <person name="Burr B."/>
            <person name="Sasaki T."/>
        </authorList>
    </citation>
    <scope>NUCLEOTIDE SEQUENCE [LARGE SCALE GENOMIC DNA]</scope>
    <source>
        <strain evidence="3">cv. Nipponbare</strain>
    </source>
</reference>
<reference evidence="2" key="2">
    <citation type="submission" date="2002-11" db="EMBL/GenBank/DDBJ databases">
        <title>Oryza sativa nipponbare(GA3) genomic DNA, chromosome 9, BAC clone:OSJNBa0006G10.</title>
        <authorList>
            <person name="Sasaki T."/>
            <person name="Matsumoto T."/>
            <person name="Katayose Y."/>
        </authorList>
    </citation>
    <scope>NUCLEOTIDE SEQUENCE</scope>
</reference>
<reference evidence="3" key="4">
    <citation type="journal article" date="2008" name="Nucleic Acids Res.">
        <title>The rice annotation project database (RAP-DB): 2008 update.</title>
        <authorList>
            <consortium name="The rice annotation project (RAP)"/>
        </authorList>
    </citation>
    <scope>GENOME REANNOTATION</scope>
    <source>
        <strain evidence="3">cv. Nipponbare</strain>
    </source>
</reference>
<protein>
    <submittedName>
        <fullName evidence="2">Uncharacterized protein</fullName>
    </submittedName>
</protein>
<reference evidence="1" key="1">
    <citation type="submission" date="2002-08" db="EMBL/GenBank/DDBJ databases">
        <title>Oryza sativa nipponbare(GA3) genomic DNA, chromosome 9, PAC clone:P0584D02.</title>
        <authorList>
            <person name="Sasaki T."/>
            <person name="Matsumoto T."/>
            <person name="Katayose Y."/>
        </authorList>
    </citation>
    <scope>NUCLEOTIDE SEQUENCE</scope>
</reference>
<name>Q69KV1_ORYSJ</name>
<sequence>MAPWARSGATASTIVFCGNGARGQRLAAASVQRLMRCGHASQFDLATDKTCEHHINKPIG</sequence>
<organism evidence="2 3">
    <name type="scientific">Oryza sativa subsp. japonica</name>
    <name type="common">Rice</name>
    <dbReference type="NCBI Taxonomy" id="39947"/>
    <lineage>
        <taxon>Eukaryota</taxon>
        <taxon>Viridiplantae</taxon>
        <taxon>Streptophyta</taxon>
        <taxon>Embryophyta</taxon>
        <taxon>Tracheophyta</taxon>
        <taxon>Spermatophyta</taxon>
        <taxon>Magnoliopsida</taxon>
        <taxon>Liliopsida</taxon>
        <taxon>Poales</taxon>
        <taxon>Poaceae</taxon>
        <taxon>BOP clade</taxon>
        <taxon>Oryzoideae</taxon>
        <taxon>Oryzeae</taxon>
        <taxon>Oryzinae</taxon>
        <taxon>Oryza</taxon>
        <taxon>Oryza sativa</taxon>
    </lineage>
</organism>
<dbReference type="Proteomes" id="UP000000763">
    <property type="component" value="Chromosome 9"/>
</dbReference>
<dbReference type="EMBL" id="AP005909">
    <property type="protein sequence ID" value="BAD34155.1"/>
    <property type="molecule type" value="Genomic_DNA"/>
</dbReference>
<gene>
    <name evidence="2" type="ORF">OSJNBa0006G10.13</name>
    <name evidence="1" type="ORF">P0584D02.5</name>
</gene>
<dbReference type="EMBL" id="AP005634">
    <property type="protein sequence ID" value="BAD33687.1"/>
    <property type="molecule type" value="Genomic_DNA"/>
</dbReference>
<evidence type="ECO:0000313" key="1">
    <source>
        <dbReference type="EMBL" id="BAD33687.1"/>
    </source>
</evidence>